<gene>
    <name evidence="1" type="ORF">EXIGLDRAFT_389994</name>
</gene>
<keyword evidence="2" id="KW-1185">Reference proteome</keyword>
<dbReference type="Gene3D" id="3.80.10.10">
    <property type="entry name" value="Ribonuclease Inhibitor"/>
    <property type="match status" value="1"/>
</dbReference>
<accession>A0A165KYF0</accession>
<sequence length="457" mass="50809">MVAALNEDVLIEIVSWASPPTLRTLARASKLIHRLVVPVLWRTVSIELSLESGQRCARILCERPAFGRAVHSLDVAVGGQASDIMLASSAGTLLDVLVAVPNLRSLRLSNSLSVYLHSHIVGRRGALQQLRITSLSLSHHMDYYPAGDMLDYVPALRHLRLDCAPDDDAVHALLERSRNTLESLEMWRSSIAAALGALPHSVWPRVTRLQAHVVDGLNDAFPNARIITPPEGRFVDLDAVRILRSAGLPDLEFLPIAFTKITEPIQLHASGAKRSFVGLEWSSAHRTSPRDYPNALQRVEALLSYINTDLLTALIFVIEPSFLDFPLAAAIIALCPRVQHLGARAEDWSECSRFLDGLLTISSDVPLRYVGVSCATLLYQVREDARAHAPRVIAHFPSLRLLEAKGAFSERLGVLRYVVSREASRHYWEEERDSYDTCVFDVLRSDPSELRHMDVLQ</sequence>
<protein>
    <recommendedName>
        <fullName evidence="3">F-box domain-containing protein</fullName>
    </recommendedName>
</protein>
<dbReference type="Proteomes" id="UP000077266">
    <property type="component" value="Unassembled WGS sequence"/>
</dbReference>
<evidence type="ECO:0008006" key="3">
    <source>
        <dbReference type="Google" id="ProtNLM"/>
    </source>
</evidence>
<dbReference type="AlphaFoldDB" id="A0A165KYF0"/>
<name>A0A165KYF0_EXIGL</name>
<proteinExistence type="predicted"/>
<organism evidence="1 2">
    <name type="scientific">Exidia glandulosa HHB12029</name>
    <dbReference type="NCBI Taxonomy" id="1314781"/>
    <lineage>
        <taxon>Eukaryota</taxon>
        <taxon>Fungi</taxon>
        <taxon>Dikarya</taxon>
        <taxon>Basidiomycota</taxon>
        <taxon>Agaricomycotina</taxon>
        <taxon>Agaricomycetes</taxon>
        <taxon>Auriculariales</taxon>
        <taxon>Exidiaceae</taxon>
        <taxon>Exidia</taxon>
    </lineage>
</organism>
<dbReference type="InParanoid" id="A0A165KYF0"/>
<evidence type="ECO:0000313" key="2">
    <source>
        <dbReference type="Proteomes" id="UP000077266"/>
    </source>
</evidence>
<dbReference type="EMBL" id="KV425934">
    <property type="protein sequence ID" value="KZV97087.1"/>
    <property type="molecule type" value="Genomic_DNA"/>
</dbReference>
<evidence type="ECO:0000313" key="1">
    <source>
        <dbReference type="EMBL" id="KZV97087.1"/>
    </source>
</evidence>
<reference evidence="1 2" key="1">
    <citation type="journal article" date="2016" name="Mol. Biol. Evol.">
        <title>Comparative Genomics of Early-Diverging Mushroom-Forming Fungi Provides Insights into the Origins of Lignocellulose Decay Capabilities.</title>
        <authorList>
            <person name="Nagy L.G."/>
            <person name="Riley R."/>
            <person name="Tritt A."/>
            <person name="Adam C."/>
            <person name="Daum C."/>
            <person name="Floudas D."/>
            <person name="Sun H."/>
            <person name="Yadav J.S."/>
            <person name="Pangilinan J."/>
            <person name="Larsson K.H."/>
            <person name="Matsuura K."/>
            <person name="Barry K."/>
            <person name="Labutti K."/>
            <person name="Kuo R."/>
            <person name="Ohm R.A."/>
            <person name="Bhattacharya S.S."/>
            <person name="Shirouzu T."/>
            <person name="Yoshinaga Y."/>
            <person name="Martin F.M."/>
            <person name="Grigoriev I.V."/>
            <person name="Hibbett D.S."/>
        </authorList>
    </citation>
    <scope>NUCLEOTIDE SEQUENCE [LARGE SCALE GENOMIC DNA]</scope>
    <source>
        <strain evidence="1 2">HHB12029</strain>
    </source>
</reference>
<dbReference type="InterPro" id="IPR032675">
    <property type="entry name" value="LRR_dom_sf"/>
</dbReference>